<accession>A0A8J8CNF7</accession>
<keyword evidence="2" id="KW-0255">Endonuclease</keyword>
<proteinExistence type="predicted"/>
<evidence type="ECO:0000313" key="3">
    <source>
        <dbReference type="Proteomes" id="UP000646053"/>
    </source>
</evidence>
<gene>
    <name evidence="2" type="ORF">GS601_13925</name>
</gene>
<dbReference type="Proteomes" id="UP000646053">
    <property type="component" value="Unassembled WGS sequence"/>
</dbReference>
<dbReference type="RefSeq" id="WP_162423903.1">
    <property type="nucleotide sequence ID" value="NZ_WVIE01000015.1"/>
</dbReference>
<dbReference type="EMBL" id="WVIE01000015">
    <property type="protein sequence ID" value="NDJ18377.1"/>
    <property type="molecule type" value="Genomic_DNA"/>
</dbReference>
<dbReference type="AlphaFoldDB" id="A0A8J8CNF7"/>
<feature type="domain" description="Putative restriction endonuclease" evidence="1">
    <location>
        <begin position="22"/>
        <end position="192"/>
    </location>
</feature>
<reference evidence="2" key="1">
    <citation type="submission" date="2019-12" db="EMBL/GenBank/DDBJ databases">
        <title>High-Quality draft genome sequences of three cyanobacteria isolated from the limestone walls of the Old Cathedral of Coimbra.</title>
        <authorList>
            <person name="Tiago I."/>
            <person name="Soares F."/>
            <person name="Portugal A."/>
        </authorList>
    </citation>
    <scope>NUCLEOTIDE SEQUENCE</scope>
    <source>
        <strain evidence="2">A</strain>
    </source>
</reference>
<sequence length="226" mass="25607">MSNQLSTSVPRLESGDRLTRHEFERRYAQTPEDFKAELIEGVVYVASPVRVKNHGRPHAQVMVWLGTYYAATPGVDFADNSTVRLDLDNEPQPDALLRIEPEVGGRSRVTDDDYIEGSPELVVEIAASSAAVDMNAKLNAYRRNGVQEYLVWQTYENRLDWFYLQEGEYMPFQADAQGIIQSRVFPGLWLAVDALLRGDLAIVLAELQKGLATPEHRSFMKRLEPH</sequence>
<dbReference type="Pfam" id="PF05685">
    <property type="entry name" value="Uma2"/>
    <property type="match status" value="1"/>
</dbReference>
<dbReference type="InterPro" id="IPR011335">
    <property type="entry name" value="Restrct_endonuc-II-like"/>
</dbReference>
<protein>
    <submittedName>
        <fullName evidence="2">Uma2 family endonuclease</fullName>
    </submittedName>
</protein>
<keyword evidence="3" id="KW-1185">Reference proteome</keyword>
<evidence type="ECO:0000313" key="2">
    <source>
        <dbReference type="EMBL" id="NDJ18377.1"/>
    </source>
</evidence>
<dbReference type="PANTHER" id="PTHR35400:SF3">
    <property type="entry name" value="SLL1072 PROTEIN"/>
    <property type="match status" value="1"/>
</dbReference>
<dbReference type="Gene3D" id="3.90.1570.10">
    <property type="entry name" value="tt1808, chain A"/>
    <property type="match status" value="1"/>
</dbReference>
<comment type="caution">
    <text evidence="2">The sequence shown here is derived from an EMBL/GenBank/DDBJ whole genome shotgun (WGS) entry which is preliminary data.</text>
</comment>
<organism evidence="2 3">
    <name type="scientific">Myxacorys almedinensis A</name>
    <dbReference type="NCBI Taxonomy" id="2690445"/>
    <lineage>
        <taxon>Bacteria</taxon>
        <taxon>Bacillati</taxon>
        <taxon>Cyanobacteriota</taxon>
        <taxon>Cyanophyceae</taxon>
        <taxon>Leptolyngbyales</taxon>
        <taxon>Leptolyngbyaceae</taxon>
        <taxon>Myxacorys</taxon>
        <taxon>Myxacorys almedinensis</taxon>
    </lineage>
</organism>
<dbReference type="PANTHER" id="PTHR35400">
    <property type="entry name" value="SLR1083 PROTEIN"/>
    <property type="match status" value="1"/>
</dbReference>
<keyword evidence="2" id="KW-0378">Hydrolase</keyword>
<evidence type="ECO:0000259" key="1">
    <source>
        <dbReference type="Pfam" id="PF05685"/>
    </source>
</evidence>
<name>A0A8J8CNF7_9CYAN</name>
<dbReference type="InterPro" id="IPR012296">
    <property type="entry name" value="Nuclease_put_TT1808"/>
</dbReference>
<dbReference type="SUPFAM" id="SSF52980">
    <property type="entry name" value="Restriction endonuclease-like"/>
    <property type="match status" value="1"/>
</dbReference>
<dbReference type="GO" id="GO:0004519">
    <property type="term" value="F:endonuclease activity"/>
    <property type="evidence" value="ECO:0007669"/>
    <property type="project" value="UniProtKB-KW"/>
</dbReference>
<dbReference type="CDD" id="cd06260">
    <property type="entry name" value="DUF820-like"/>
    <property type="match status" value="1"/>
</dbReference>
<keyword evidence="2" id="KW-0540">Nuclease</keyword>
<dbReference type="InterPro" id="IPR008538">
    <property type="entry name" value="Uma2"/>
</dbReference>